<name>A0ABV7VEJ8_9PROT</name>
<reference evidence="13" key="1">
    <citation type="journal article" date="2019" name="Int. J. Syst. Evol. Microbiol.">
        <title>The Global Catalogue of Microorganisms (GCM) 10K type strain sequencing project: providing services to taxonomists for standard genome sequencing and annotation.</title>
        <authorList>
            <consortium name="The Broad Institute Genomics Platform"/>
            <consortium name="The Broad Institute Genome Sequencing Center for Infectious Disease"/>
            <person name="Wu L."/>
            <person name="Ma J."/>
        </authorList>
    </citation>
    <scope>NUCLEOTIDE SEQUENCE [LARGE SCALE GENOMIC DNA]</scope>
    <source>
        <strain evidence="13">KCTC 42182</strain>
    </source>
</reference>
<feature type="domain" description="BPG-independent PGAM N-terminal" evidence="11">
    <location>
        <begin position="88"/>
        <end position="297"/>
    </location>
</feature>
<dbReference type="PIRSF" id="PIRSF001492">
    <property type="entry name" value="IPGAM"/>
    <property type="match status" value="1"/>
</dbReference>
<evidence type="ECO:0000256" key="7">
    <source>
        <dbReference type="ARBA" id="ARBA00023235"/>
    </source>
</evidence>
<evidence type="ECO:0000256" key="4">
    <source>
        <dbReference type="ARBA" id="ARBA00022723"/>
    </source>
</evidence>
<evidence type="ECO:0000256" key="9">
    <source>
        <dbReference type="NCBIfam" id="TIGR01307"/>
    </source>
</evidence>
<keyword evidence="4 8" id="KW-0479">Metal-binding</keyword>
<evidence type="ECO:0000256" key="3">
    <source>
        <dbReference type="ARBA" id="ARBA00008819"/>
    </source>
</evidence>
<dbReference type="InterPro" id="IPR005995">
    <property type="entry name" value="Pgm_bpd_ind"/>
</dbReference>
<comment type="similarity">
    <text evidence="3 8">Belongs to the BPG-independent phosphoglycerate mutase family.</text>
</comment>
<dbReference type="EC" id="5.4.2.12" evidence="8 9"/>
<proteinExistence type="inferred from homology"/>
<evidence type="ECO:0000256" key="2">
    <source>
        <dbReference type="ARBA" id="ARBA00004798"/>
    </source>
</evidence>
<dbReference type="InterPro" id="IPR006124">
    <property type="entry name" value="Metalloenzyme"/>
</dbReference>
<accession>A0ABV7VEJ8</accession>
<sequence length="527" mass="55497">MTQTADAKTPVILCILDGWGLRDDPTDNALAQARLPNYRRLLETRPFARIGTSGRDVGLPDGQMGNSEVGHMNIGAGRIAVPDLGRLDNAVADGSLAGNPAITGLIAKLKQSGGALHLLGLLSPGGVHSHQDHMAAVAKIFAAAGVQVLIHAFTDGRDTPPKSALEYLADFRKAIAGTDGIRFATLSGRFYAMDRDKRWERVALAYAALTDAGGETAATAEAAVEQSYVAEKSDEFVLPTAIDGFAGMQDGDGLLMANFRADRAREILTALLDPHFDGFDRARLVTFAGAVGLTEYSTALNPFLVTAYAPASYPDTLGETLAKAGRTQLRIAETEKYAHVTFFMNGGEEQPFAGEDRILVPSPKVATYDLQPEMSAPELTDKLVAAITSGKYDLIIANFANPDMVGHTGSLPAAITAAETIDAALGRLEQAVAEADGVMLVTADHGNLEEMRDPATGQAHTQHTTNLVPALLVGPRSDGYGLNDGRLCDIAPTLLHFLGLPQPAAMTGHNLAQPGAATAKGSARRLA</sequence>
<comment type="function">
    <text evidence="8">Catalyzes the interconversion of 2-phosphoglycerate and 3-phosphoglycerate.</text>
</comment>
<evidence type="ECO:0000256" key="5">
    <source>
        <dbReference type="ARBA" id="ARBA00023152"/>
    </source>
</evidence>
<dbReference type="RefSeq" id="WP_379725586.1">
    <property type="nucleotide sequence ID" value="NZ_JBHRYJ010000002.1"/>
</dbReference>
<dbReference type="InterPro" id="IPR011258">
    <property type="entry name" value="BPG-indep_PGM_N"/>
</dbReference>
<protein>
    <recommendedName>
        <fullName evidence="8 9">2,3-bisphosphoglycerate-independent phosphoglycerate mutase</fullName>
        <shortName evidence="8">BPG-independent PGAM</shortName>
        <shortName evidence="8">Phosphoglyceromutase</shortName>
        <shortName evidence="8">iPGM</shortName>
        <ecNumber evidence="8 9">5.4.2.12</ecNumber>
    </recommendedName>
</protein>
<evidence type="ECO:0000313" key="13">
    <source>
        <dbReference type="Proteomes" id="UP001595711"/>
    </source>
</evidence>
<evidence type="ECO:0000259" key="11">
    <source>
        <dbReference type="Pfam" id="PF06415"/>
    </source>
</evidence>
<feature type="binding site" evidence="8">
    <location>
        <position position="195"/>
    </location>
    <ligand>
        <name>substrate</name>
    </ligand>
</feature>
<evidence type="ECO:0000256" key="6">
    <source>
        <dbReference type="ARBA" id="ARBA00023211"/>
    </source>
</evidence>
<feature type="binding site" evidence="8">
    <location>
        <begin position="157"/>
        <end position="158"/>
    </location>
    <ligand>
        <name>substrate</name>
    </ligand>
</feature>
<dbReference type="Proteomes" id="UP001595711">
    <property type="component" value="Unassembled WGS sequence"/>
</dbReference>
<feature type="binding site" evidence="8">
    <location>
        <position position="463"/>
    </location>
    <ligand>
        <name>Mn(2+)</name>
        <dbReference type="ChEBI" id="CHEBI:29035"/>
        <label>1</label>
    </ligand>
</feature>
<organism evidence="12 13">
    <name type="scientific">Ferrovibrio xuzhouensis</name>
    <dbReference type="NCBI Taxonomy" id="1576914"/>
    <lineage>
        <taxon>Bacteria</taxon>
        <taxon>Pseudomonadati</taxon>
        <taxon>Pseudomonadota</taxon>
        <taxon>Alphaproteobacteria</taxon>
        <taxon>Rhodospirillales</taxon>
        <taxon>Rhodospirillaceae</taxon>
        <taxon>Ferrovibrio</taxon>
    </lineage>
</organism>
<feature type="domain" description="Metalloenzyme" evidence="10">
    <location>
        <begin position="10"/>
        <end position="501"/>
    </location>
</feature>
<keyword evidence="6 8" id="KW-0464">Manganese</keyword>
<dbReference type="Gene3D" id="3.40.1450.10">
    <property type="entry name" value="BPG-independent phosphoglycerate mutase, domain B"/>
    <property type="match status" value="1"/>
</dbReference>
<dbReference type="EMBL" id="JBHRYJ010000002">
    <property type="protein sequence ID" value="MFC3675929.1"/>
    <property type="molecule type" value="Genomic_DNA"/>
</dbReference>
<dbReference type="InterPro" id="IPR036646">
    <property type="entry name" value="PGAM_B_sf"/>
</dbReference>
<feature type="binding site" evidence="8">
    <location>
        <position position="336"/>
    </location>
    <ligand>
        <name>substrate</name>
    </ligand>
</feature>
<dbReference type="InterPro" id="IPR017850">
    <property type="entry name" value="Alkaline_phosphatase_core_sf"/>
</dbReference>
<keyword evidence="13" id="KW-1185">Reference proteome</keyword>
<gene>
    <name evidence="8 12" type="primary">gpmI</name>
    <name evidence="12" type="ORF">ACFOOQ_10275</name>
</gene>
<feature type="binding site" evidence="8">
    <location>
        <position position="17"/>
    </location>
    <ligand>
        <name>Mn(2+)</name>
        <dbReference type="ChEBI" id="CHEBI:29035"/>
        <label>2</label>
    </ligand>
</feature>
<feature type="active site" description="Phosphoserine intermediate" evidence="8">
    <location>
        <position position="67"/>
    </location>
</feature>
<comment type="cofactor">
    <cofactor evidence="8">
        <name>Mn(2+)</name>
        <dbReference type="ChEBI" id="CHEBI:29035"/>
    </cofactor>
    <text evidence="8">Binds 2 manganese ions per subunit.</text>
</comment>
<feature type="binding site" evidence="8">
    <location>
        <position position="128"/>
    </location>
    <ligand>
        <name>substrate</name>
    </ligand>
</feature>
<comment type="catalytic activity">
    <reaction evidence="1 8">
        <text>(2R)-2-phosphoglycerate = (2R)-3-phosphoglycerate</text>
        <dbReference type="Rhea" id="RHEA:15901"/>
        <dbReference type="ChEBI" id="CHEBI:58272"/>
        <dbReference type="ChEBI" id="CHEBI:58289"/>
        <dbReference type="EC" id="5.4.2.12"/>
    </reaction>
</comment>
<dbReference type="PANTHER" id="PTHR31637">
    <property type="entry name" value="2,3-BISPHOSPHOGLYCERATE-INDEPENDENT PHOSPHOGLYCERATE MUTASE"/>
    <property type="match status" value="1"/>
</dbReference>
<dbReference type="Gene3D" id="3.40.720.10">
    <property type="entry name" value="Alkaline Phosphatase, subunit A"/>
    <property type="match status" value="1"/>
</dbReference>
<dbReference type="NCBIfam" id="TIGR01307">
    <property type="entry name" value="pgm_bpd_ind"/>
    <property type="match status" value="1"/>
</dbReference>
<dbReference type="PANTHER" id="PTHR31637:SF0">
    <property type="entry name" value="2,3-BISPHOSPHOGLYCERATE-INDEPENDENT PHOSPHOGLYCERATE MUTASE"/>
    <property type="match status" value="1"/>
</dbReference>
<evidence type="ECO:0000256" key="1">
    <source>
        <dbReference type="ARBA" id="ARBA00000370"/>
    </source>
</evidence>
<comment type="pathway">
    <text evidence="2 8">Carbohydrate degradation; glycolysis; pyruvate from D-glyceraldehyde 3-phosphate: step 3/5.</text>
</comment>
<feature type="binding site" evidence="8">
    <location>
        <position position="189"/>
    </location>
    <ligand>
        <name>substrate</name>
    </ligand>
</feature>
<feature type="binding site" evidence="8">
    <location>
        <begin position="260"/>
        <end position="263"/>
    </location>
    <ligand>
        <name>substrate</name>
    </ligand>
</feature>
<dbReference type="SUPFAM" id="SSF64158">
    <property type="entry name" value="2,3-Bisphosphoglycerate-independent phosphoglycerate mutase, substrate-binding domain"/>
    <property type="match status" value="1"/>
</dbReference>
<keyword evidence="7 8" id="KW-0413">Isomerase</keyword>
<comment type="caution">
    <text evidence="12">The sequence shown here is derived from an EMBL/GenBank/DDBJ whole genome shotgun (WGS) entry which is preliminary data.</text>
</comment>
<dbReference type="CDD" id="cd16010">
    <property type="entry name" value="iPGM"/>
    <property type="match status" value="1"/>
</dbReference>
<dbReference type="GO" id="GO:0004619">
    <property type="term" value="F:phosphoglycerate mutase activity"/>
    <property type="evidence" value="ECO:0007669"/>
    <property type="project" value="UniProtKB-EC"/>
</dbReference>
<dbReference type="Pfam" id="PF01676">
    <property type="entry name" value="Metalloenzyme"/>
    <property type="match status" value="1"/>
</dbReference>
<dbReference type="SUPFAM" id="SSF53649">
    <property type="entry name" value="Alkaline phosphatase-like"/>
    <property type="match status" value="1"/>
</dbReference>
<evidence type="ECO:0000256" key="8">
    <source>
        <dbReference type="HAMAP-Rule" id="MF_01038"/>
    </source>
</evidence>
<feature type="binding site" evidence="8">
    <location>
        <position position="407"/>
    </location>
    <ligand>
        <name>Mn(2+)</name>
        <dbReference type="ChEBI" id="CHEBI:29035"/>
        <label>1</label>
    </ligand>
</feature>
<feature type="binding site" evidence="8">
    <location>
        <position position="403"/>
    </location>
    <ligand>
        <name>Mn(2+)</name>
        <dbReference type="ChEBI" id="CHEBI:29035"/>
        <label>1</label>
    </ligand>
</feature>
<feature type="binding site" evidence="8">
    <location>
        <position position="444"/>
    </location>
    <ligand>
        <name>Mn(2+)</name>
        <dbReference type="ChEBI" id="CHEBI:29035"/>
        <label>2</label>
    </ligand>
</feature>
<evidence type="ECO:0000259" key="10">
    <source>
        <dbReference type="Pfam" id="PF01676"/>
    </source>
</evidence>
<keyword evidence="5 8" id="KW-0324">Glycolysis</keyword>
<feature type="binding site" evidence="8">
    <location>
        <position position="445"/>
    </location>
    <ligand>
        <name>Mn(2+)</name>
        <dbReference type="ChEBI" id="CHEBI:29035"/>
        <label>2</label>
    </ligand>
</feature>
<dbReference type="Pfam" id="PF06415">
    <property type="entry name" value="iPGM_N"/>
    <property type="match status" value="1"/>
</dbReference>
<comment type="subunit">
    <text evidence="8">Monomer.</text>
</comment>
<dbReference type="HAMAP" id="MF_01038">
    <property type="entry name" value="GpmI"/>
    <property type="match status" value="1"/>
</dbReference>
<feature type="binding site" evidence="8">
    <location>
        <position position="67"/>
    </location>
    <ligand>
        <name>Mn(2+)</name>
        <dbReference type="ChEBI" id="CHEBI:29035"/>
        <label>2</label>
    </ligand>
</feature>
<evidence type="ECO:0000313" key="12">
    <source>
        <dbReference type="EMBL" id="MFC3675929.1"/>
    </source>
</evidence>